<dbReference type="Proteomes" id="UP001281761">
    <property type="component" value="Unassembled WGS sequence"/>
</dbReference>
<proteinExistence type="predicted"/>
<organism evidence="2 3">
    <name type="scientific">Blattamonas nauphoetae</name>
    <dbReference type="NCBI Taxonomy" id="2049346"/>
    <lineage>
        <taxon>Eukaryota</taxon>
        <taxon>Metamonada</taxon>
        <taxon>Preaxostyla</taxon>
        <taxon>Oxymonadida</taxon>
        <taxon>Blattamonas</taxon>
    </lineage>
</organism>
<gene>
    <name evidence="2" type="ORF">BLNAU_19509</name>
</gene>
<protein>
    <submittedName>
        <fullName evidence="2">Uncharacterized protein</fullName>
    </submittedName>
</protein>
<evidence type="ECO:0000313" key="2">
    <source>
        <dbReference type="EMBL" id="KAK2945552.1"/>
    </source>
</evidence>
<accession>A0ABQ9X3M9</accession>
<comment type="caution">
    <text evidence="2">The sequence shown here is derived from an EMBL/GenBank/DDBJ whole genome shotgun (WGS) entry which is preliminary data.</text>
</comment>
<evidence type="ECO:0000256" key="1">
    <source>
        <dbReference type="SAM" id="SignalP"/>
    </source>
</evidence>
<evidence type="ECO:0000313" key="3">
    <source>
        <dbReference type="Proteomes" id="UP001281761"/>
    </source>
</evidence>
<keyword evidence="1" id="KW-0732">Signal</keyword>
<feature type="chain" id="PRO_5045794445" evidence="1">
    <location>
        <begin position="19"/>
        <end position="428"/>
    </location>
</feature>
<sequence>MLTLPALIIVLSVHLLHATHVSDLTTEPEKFYLSFGQNGTNCFKEDPCHSLDKALKSEYSRFVSTIEVTTATLYDVCAFDSKHFQTGSVSMSSIIGPENGLYGSGCIVIRGNPSKTMKLEIEYVLIGSTRKTKTAGKVPYIFCVEQYGHLKVSYVDIVPIDNPFRPAKTFTFKGKCTDWNGKNAAFYSKRGELEVTTINNMDETLGDFHLENPVLHDKKTFTLPLPSQERNYPNQIYCESDQETIINLPTSIYNDRNPQNSLMLTIKGKGCTFQDADGFLSSHSFVGNKASGNALDFFPDIGDIERGNFTKNGFERDSTNFKHYLVDFEGADLYPCALDDFKVEFSPMIAGNSTAEYKHWTKAKFVWGYWNIYNEGPFFYSNFIYGGNTNLAVAIPRKSIKVNTHYSLRLSKGDYKKIIPCVDLYRTE</sequence>
<dbReference type="EMBL" id="JARBJD010000255">
    <property type="protein sequence ID" value="KAK2945552.1"/>
    <property type="molecule type" value="Genomic_DNA"/>
</dbReference>
<name>A0ABQ9X3M9_9EUKA</name>
<keyword evidence="3" id="KW-1185">Reference proteome</keyword>
<reference evidence="2 3" key="1">
    <citation type="journal article" date="2022" name="bioRxiv">
        <title>Genomics of Preaxostyla Flagellates Illuminates Evolutionary Transitions and the Path Towards Mitochondrial Loss.</title>
        <authorList>
            <person name="Novak L.V.F."/>
            <person name="Treitli S.C."/>
            <person name="Pyrih J."/>
            <person name="Halakuc P."/>
            <person name="Pipaliya S.V."/>
            <person name="Vacek V."/>
            <person name="Brzon O."/>
            <person name="Soukal P."/>
            <person name="Eme L."/>
            <person name="Dacks J.B."/>
            <person name="Karnkowska A."/>
            <person name="Elias M."/>
            <person name="Hampl V."/>
        </authorList>
    </citation>
    <scope>NUCLEOTIDE SEQUENCE [LARGE SCALE GENOMIC DNA]</scope>
    <source>
        <strain evidence="2">NAU3</strain>
        <tissue evidence="2">Gut</tissue>
    </source>
</reference>
<feature type="signal peptide" evidence="1">
    <location>
        <begin position="1"/>
        <end position="18"/>
    </location>
</feature>